<dbReference type="PANTHER" id="PTHR40053">
    <property type="entry name" value="SPORULATION-CONTROL PROTEIN SPO0M"/>
    <property type="match status" value="1"/>
</dbReference>
<dbReference type="EMBL" id="JAKRYL010000014">
    <property type="protein sequence ID" value="MCL7748285.1"/>
    <property type="molecule type" value="Genomic_DNA"/>
</dbReference>
<sequence length="229" mass="26581">MLKKLLSSIGIGSAKVNTVLFQREIERGKEVTGEVHIFGGKVVQSISEVYIHVDTEFQRNDDVMTEIHEMTEPIHEVKIIDRLLIKPNEEKVIPFSFTLPHYTPITFSDQKIHLHTELNINFFNHPVDEHDFIVYDPFIEAIMHHLKKNGFRHTVNSGLCHRKAPTKSNPTHCLQVFELVNEQDKKIYFVGNEKDIIINIIQGDQVRQIAMDRKRDIPKQLLGIERSKL</sequence>
<dbReference type="RefSeq" id="WP_250097173.1">
    <property type="nucleotide sequence ID" value="NZ_JAKRYL010000014.1"/>
</dbReference>
<keyword evidence="2" id="KW-1185">Reference proteome</keyword>
<dbReference type="Proteomes" id="UP001139150">
    <property type="component" value="Unassembled WGS sequence"/>
</dbReference>
<protein>
    <submittedName>
        <fullName evidence="1">Sporulation protein</fullName>
    </submittedName>
</protein>
<dbReference type="PANTHER" id="PTHR40053:SF1">
    <property type="entry name" value="SPORULATION-CONTROL PROTEIN SPO0M"/>
    <property type="match status" value="1"/>
</dbReference>
<name>A0A9X2I8N3_9BACI</name>
<gene>
    <name evidence="1" type="ORF">MF646_14235</name>
</gene>
<dbReference type="AlphaFoldDB" id="A0A9X2I8N3"/>
<dbReference type="InterPro" id="IPR009776">
    <property type="entry name" value="Spore_0_M"/>
</dbReference>
<reference evidence="1" key="1">
    <citation type="submission" date="2022-02" db="EMBL/GenBank/DDBJ databases">
        <title>Halalkalibacter sp. nov. isolated from Lonar Lake, India.</title>
        <authorList>
            <person name="Joshi A."/>
            <person name="Thite S."/>
            <person name="Lodha T."/>
        </authorList>
    </citation>
    <scope>NUCLEOTIDE SEQUENCE</scope>
    <source>
        <strain evidence="1">MEB205</strain>
    </source>
</reference>
<evidence type="ECO:0000313" key="1">
    <source>
        <dbReference type="EMBL" id="MCL7748285.1"/>
    </source>
</evidence>
<organism evidence="1 2">
    <name type="scientific">Halalkalibacter alkaliphilus</name>
    <dbReference type="NCBI Taxonomy" id="2917993"/>
    <lineage>
        <taxon>Bacteria</taxon>
        <taxon>Bacillati</taxon>
        <taxon>Bacillota</taxon>
        <taxon>Bacilli</taxon>
        <taxon>Bacillales</taxon>
        <taxon>Bacillaceae</taxon>
        <taxon>Halalkalibacter</taxon>
    </lineage>
</organism>
<accession>A0A9X2I8N3</accession>
<dbReference type="Pfam" id="PF07070">
    <property type="entry name" value="Spo0M"/>
    <property type="match status" value="1"/>
</dbReference>
<proteinExistence type="predicted"/>
<evidence type="ECO:0000313" key="2">
    <source>
        <dbReference type="Proteomes" id="UP001139150"/>
    </source>
</evidence>
<comment type="caution">
    <text evidence="1">The sequence shown here is derived from an EMBL/GenBank/DDBJ whole genome shotgun (WGS) entry which is preliminary data.</text>
</comment>